<protein>
    <recommendedName>
        <fullName evidence="3 6">Beta-galactosidase</fullName>
        <shortName evidence="6">Beta-gal</shortName>
        <ecNumber evidence="3 6">3.2.1.23</ecNumber>
    </recommendedName>
</protein>
<dbReference type="Gene3D" id="3.40.50.880">
    <property type="match status" value="1"/>
</dbReference>
<dbReference type="EMBL" id="MWWU01000002">
    <property type="protein sequence ID" value="OZG56481.1"/>
    <property type="molecule type" value="Genomic_DNA"/>
</dbReference>
<dbReference type="Gene3D" id="3.20.20.80">
    <property type="entry name" value="Glycosidases"/>
    <property type="match status" value="1"/>
</dbReference>
<dbReference type="GO" id="GO:0009341">
    <property type="term" value="C:beta-galactosidase complex"/>
    <property type="evidence" value="ECO:0007669"/>
    <property type="project" value="InterPro"/>
</dbReference>
<reference evidence="11 12" key="1">
    <citation type="journal article" date="2017" name="BMC Genomics">
        <title>Comparative genomic and phylogenomic analyses of the Bifidobacteriaceae family.</title>
        <authorList>
            <person name="Lugli G.A."/>
            <person name="Milani C."/>
            <person name="Turroni F."/>
            <person name="Duranti S."/>
            <person name="Mancabelli L."/>
            <person name="Mangifesta M."/>
            <person name="Ferrario C."/>
            <person name="Modesto M."/>
            <person name="Mattarelli P."/>
            <person name="Jiri K."/>
            <person name="van Sinderen D."/>
            <person name="Ventura M."/>
        </authorList>
    </citation>
    <scope>NUCLEOTIDE SEQUENCE [LARGE SCALE GENOMIC DNA]</scope>
    <source>
        <strain evidence="11 12">LMG 21773</strain>
    </source>
</reference>
<evidence type="ECO:0000256" key="1">
    <source>
        <dbReference type="ARBA" id="ARBA00001412"/>
    </source>
</evidence>
<sequence length="703" mass="78406">MEFIAPELKPRRPFRWPAALSGSKPAIFFGGDYNPEQWPREVWDEDIRLMKKAGVNFVSLAIFSWARLEPQEDVWDFAWLDEIITKLGSNGIAVDLASATASPAIWLAQKHPEILPVDEDGRTVWPGARQHWRATSPIYREYALKMCRKLAEHYKDNPYVVAWHLGNEYGCHNLYDYSDDANKEFQAWCKERYGTIEAVNEAWGADFWSQRVTSFDQILVPRHVNGFQNPGRMLDFRRFSSEALLRFCEAERDAIEEICPDKPFTTNFMVSGAAGQGVDYDAWAPSMDFVSNDHYFTPGEAHLDELTYSADLVDGMARRSPWLLMEHSTSAVNWRNINYRVKPGNTVRDSLAHLAFGANGILYFQWRQSQAGAEKFHSAMLPHAGENSQIFRNVCELGEDLRSLSEAGLLDTRLKRSDVAVLFDNESSWALQCDTLPTKKLAEFPEAFTFYRALLDLGITSDVIPVNGDWDGHRMVVVPNIYLMSSKLSQKLEAFARKGGMVIVTYMSGIADQTDRIWLGGYPGALRKLTGVRVEEGFPLGSDFAGTPDKLTLSNGAVAHDYADVVTSVDEGVDVLATYEAPADWGMNGVPAVTFHTFGGGACVYLGCRLNHEDVAGILRPLLPRLGVESAVESSSDVLRVVRVGEDGEDGVTRQFIFLFNRTDHEVQAPLEGTPLLASLASVDEDSSQVTLSSQGVVVSVIE</sequence>
<feature type="binding site" evidence="8">
    <location>
        <position position="334"/>
    </location>
    <ligand>
        <name>substrate</name>
    </ligand>
</feature>
<keyword evidence="4 6" id="KW-0378">Hydrolase</keyword>
<dbReference type="SUPFAM" id="SSF52317">
    <property type="entry name" value="Class I glutamine amidotransferase-like"/>
    <property type="match status" value="1"/>
</dbReference>
<feature type="binding site" evidence="8">
    <location>
        <position position="167"/>
    </location>
    <ligand>
        <name>substrate</name>
    </ligand>
</feature>
<comment type="catalytic activity">
    <reaction evidence="1 6">
        <text>Hydrolysis of terminal non-reducing beta-D-galactose residues in beta-D-galactosides.</text>
        <dbReference type="EC" id="3.2.1.23"/>
    </reaction>
</comment>
<dbReference type="Pfam" id="PF02449">
    <property type="entry name" value="Glyco_hydro_42"/>
    <property type="match status" value="1"/>
</dbReference>
<dbReference type="OrthoDB" id="9800974at2"/>
<keyword evidence="5 6" id="KW-0326">Glycosidase</keyword>
<dbReference type="CDD" id="cd03143">
    <property type="entry name" value="A4_beta-galactosidase_middle_domain"/>
    <property type="match status" value="1"/>
</dbReference>
<name>A0A261FBE9_9BIFI</name>
<comment type="similarity">
    <text evidence="2 6">Belongs to the glycosyl hydrolase 42 family.</text>
</comment>
<accession>A0A261FBE9</accession>
<evidence type="ECO:0000256" key="7">
    <source>
        <dbReference type="PIRSR" id="PIRSR001084-1"/>
    </source>
</evidence>
<organism evidence="11 12">
    <name type="scientific">Aeriscardovia aeriphila</name>
    <dbReference type="NCBI Taxonomy" id="218139"/>
    <lineage>
        <taxon>Bacteria</taxon>
        <taxon>Bacillati</taxon>
        <taxon>Actinomycetota</taxon>
        <taxon>Actinomycetes</taxon>
        <taxon>Bifidobacteriales</taxon>
        <taxon>Bifidobacteriaceae</taxon>
        <taxon>Aeriscardovia</taxon>
    </lineage>
</organism>
<feature type="domain" description="Beta-galactosidase trimerisation" evidence="10">
    <location>
        <begin position="418"/>
        <end position="627"/>
    </location>
</feature>
<dbReference type="InterPro" id="IPR003476">
    <property type="entry name" value="Glyco_hydro_42"/>
</dbReference>
<evidence type="ECO:0000256" key="8">
    <source>
        <dbReference type="PIRSR" id="PIRSR001084-2"/>
    </source>
</evidence>
<dbReference type="SUPFAM" id="SSF51445">
    <property type="entry name" value="(Trans)glycosidases"/>
    <property type="match status" value="1"/>
</dbReference>
<dbReference type="RefSeq" id="WP_094689999.1">
    <property type="nucleotide sequence ID" value="NZ_JACBYZ010000001.1"/>
</dbReference>
<comment type="caution">
    <text evidence="11">The sequence shown here is derived from an EMBL/GenBank/DDBJ whole genome shotgun (WGS) entry which is preliminary data.</text>
</comment>
<dbReference type="GO" id="GO:0004565">
    <property type="term" value="F:beta-galactosidase activity"/>
    <property type="evidence" value="ECO:0007669"/>
    <property type="project" value="UniProtKB-EC"/>
</dbReference>
<evidence type="ECO:0000313" key="12">
    <source>
        <dbReference type="Proteomes" id="UP000228976"/>
    </source>
</evidence>
<feature type="active site" description="Proton donor" evidence="7">
    <location>
        <position position="168"/>
    </location>
</feature>
<evidence type="ECO:0000256" key="6">
    <source>
        <dbReference type="PIRNR" id="PIRNR001084"/>
    </source>
</evidence>
<feature type="active site" description="Nucleophile" evidence="7">
    <location>
        <position position="326"/>
    </location>
</feature>
<dbReference type="Proteomes" id="UP000228976">
    <property type="component" value="Unassembled WGS sequence"/>
</dbReference>
<dbReference type="PANTHER" id="PTHR36447:SF1">
    <property type="entry name" value="BETA-GALACTOSIDASE GANA"/>
    <property type="match status" value="1"/>
</dbReference>
<dbReference type="AlphaFoldDB" id="A0A261FBE9"/>
<dbReference type="InterPro" id="IPR029062">
    <property type="entry name" value="Class_I_gatase-like"/>
</dbReference>
<evidence type="ECO:0000256" key="4">
    <source>
        <dbReference type="ARBA" id="ARBA00022801"/>
    </source>
</evidence>
<evidence type="ECO:0000313" key="11">
    <source>
        <dbReference type="EMBL" id="OZG56481.1"/>
    </source>
</evidence>
<dbReference type="InterPro" id="IPR013780">
    <property type="entry name" value="Glyco_hydro_b"/>
</dbReference>
<dbReference type="EC" id="3.2.1.23" evidence="3 6"/>
<keyword evidence="12" id="KW-1185">Reference proteome</keyword>
<dbReference type="InterPro" id="IPR013529">
    <property type="entry name" value="Glyco_hydro_42_N"/>
</dbReference>
<dbReference type="InterPro" id="IPR017853">
    <property type="entry name" value="GH"/>
</dbReference>
<evidence type="ECO:0000256" key="5">
    <source>
        <dbReference type="ARBA" id="ARBA00023295"/>
    </source>
</evidence>
<dbReference type="InterPro" id="IPR013738">
    <property type="entry name" value="Beta_galactosidase_Trimer"/>
</dbReference>
<feature type="domain" description="Glycoside hydrolase family 42 N-terminal" evidence="9">
    <location>
        <begin position="32"/>
        <end position="403"/>
    </location>
</feature>
<feature type="binding site" evidence="8">
    <location>
        <position position="129"/>
    </location>
    <ligand>
        <name>substrate</name>
    </ligand>
</feature>
<dbReference type="Gene3D" id="2.60.40.1180">
    <property type="entry name" value="Golgi alpha-mannosidase II"/>
    <property type="match status" value="1"/>
</dbReference>
<evidence type="ECO:0000256" key="3">
    <source>
        <dbReference type="ARBA" id="ARBA00012756"/>
    </source>
</evidence>
<dbReference type="PANTHER" id="PTHR36447">
    <property type="entry name" value="BETA-GALACTOSIDASE GANA"/>
    <property type="match status" value="1"/>
</dbReference>
<evidence type="ECO:0000259" key="9">
    <source>
        <dbReference type="Pfam" id="PF02449"/>
    </source>
</evidence>
<evidence type="ECO:0000256" key="2">
    <source>
        <dbReference type="ARBA" id="ARBA00005940"/>
    </source>
</evidence>
<proteinExistence type="inferred from homology"/>
<gene>
    <name evidence="11" type="ORF">AEAE_0969</name>
</gene>
<dbReference type="GO" id="GO:0005975">
    <property type="term" value="P:carbohydrate metabolic process"/>
    <property type="evidence" value="ECO:0007669"/>
    <property type="project" value="InterPro"/>
</dbReference>
<evidence type="ECO:0000259" key="10">
    <source>
        <dbReference type="Pfam" id="PF08532"/>
    </source>
</evidence>
<dbReference type="Pfam" id="PF08532">
    <property type="entry name" value="Glyco_hydro_42M"/>
    <property type="match status" value="1"/>
</dbReference>
<dbReference type="PIRSF" id="PIRSF001084">
    <property type="entry name" value="B-galactosidase"/>
    <property type="match status" value="1"/>
</dbReference>